<proteinExistence type="predicted"/>
<dbReference type="RefSeq" id="WP_091450987.1">
    <property type="nucleotide sequence ID" value="NZ_FMHU01000001.1"/>
</dbReference>
<accession>A0A1C6R803</accession>
<reference evidence="3" key="1">
    <citation type="submission" date="2016-06" db="EMBL/GenBank/DDBJ databases">
        <authorList>
            <person name="Varghese N."/>
        </authorList>
    </citation>
    <scope>NUCLEOTIDE SEQUENCE [LARGE SCALE GENOMIC DNA]</scope>
    <source>
        <strain evidence="3">DSM 46123</strain>
    </source>
</reference>
<feature type="compositionally biased region" description="Low complexity" evidence="1">
    <location>
        <begin position="396"/>
        <end position="414"/>
    </location>
</feature>
<evidence type="ECO:0000313" key="3">
    <source>
        <dbReference type="Proteomes" id="UP000198906"/>
    </source>
</evidence>
<gene>
    <name evidence="2" type="ORF">GA0074694_0194</name>
</gene>
<protein>
    <submittedName>
        <fullName evidence="2">Uncharacterized protein</fullName>
    </submittedName>
</protein>
<evidence type="ECO:0000313" key="2">
    <source>
        <dbReference type="EMBL" id="SCL13186.1"/>
    </source>
</evidence>
<keyword evidence="3" id="KW-1185">Reference proteome</keyword>
<dbReference type="EMBL" id="FMHU01000001">
    <property type="protein sequence ID" value="SCL13186.1"/>
    <property type="molecule type" value="Genomic_DNA"/>
</dbReference>
<dbReference type="STRING" id="47866.GA0074694_0194"/>
<name>A0A1C6R803_9ACTN</name>
<organism evidence="2 3">
    <name type="scientific">Micromonospora inyonensis</name>
    <dbReference type="NCBI Taxonomy" id="47866"/>
    <lineage>
        <taxon>Bacteria</taxon>
        <taxon>Bacillati</taxon>
        <taxon>Actinomycetota</taxon>
        <taxon>Actinomycetes</taxon>
        <taxon>Micromonosporales</taxon>
        <taxon>Micromonosporaceae</taxon>
        <taxon>Micromonospora</taxon>
    </lineage>
</organism>
<feature type="region of interest" description="Disordered" evidence="1">
    <location>
        <begin position="376"/>
        <end position="430"/>
    </location>
</feature>
<evidence type="ECO:0000256" key="1">
    <source>
        <dbReference type="SAM" id="MobiDB-lite"/>
    </source>
</evidence>
<dbReference type="AlphaFoldDB" id="A0A1C6R803"/>
<sequence>MLRATGVERAHPSRPGGSFSALVQLASSGALPAPAGPQDPLGGYRPVLRALLRELAQAHTVRYAALWLPAETASGTSGPPWAPAVAWQSRRWGRGTLPNPVADPDLLLDASGVVATADVTDGGGRYGVLVLAHPEDPRYSLAGTASLGQTAVCVGLLLRQARHRAACVAVRARVDQAVQRVDATRLELLTVQAVERDRLATAVTATPGRQLQAILDRTTDLKRALRAGSPEATAIVGDIRAGLGEMIEQFRAVVRGVYPQVLRSTGVRAALEEVTATLPVPVVFSGELGRRQGWEVESGLFQAGASAAAALGASGGEQPVTLELGRSGGVLTIRVQRAGTEPAEVALALRDDSRRLAALGGRLRVERAGRDEPTVVDILLPERLGGDWPEPGRTAESQSTEPQPGEPQPTESQSTEPQPTESQPGEADAAASELLAGVSVRRLLTLLVTSREASVDSPPLRVAVDRQDGRARVAVVGAPASELLSALCGPAGTGRWEPPAGVVAPTGYQYQSHPRITLDPARGAPPWRPVRLSDSSGAAWPDAAAGAERILVEGPVDALRGLRLLHHRDDVDADLAARLRCWTGTADGPPDAVVLVLSGPPSAAESEFLTALRSPYGEGFPPVVICALRAGTSATAGSPPEPGSLCDEVVDWRAAPDGGTEIEAALRTRVHARTGVLAARWALRALVACLTTGQLDDQFARAVEAAVAGAHEIPELDLLQALQGGRIRLPRGHDEAVRLLGAHGPDARSRLGLANDVDPGEVTRAANRALAFWRAQALRPDTGLAGRSACALLVRTCERLLTDGVE</sequence>
<dbReference type="Proteomes" id="UP000198906">
    <property type="component" value="Unassembled WGS sequence"/>
</dbReference>